<keyword evidence="3" id="KW-1003">Cell membrane</keyword>
<feature type="transmembrane region" description="Helical" evidence="7">
    <location>
        <begin position="185"/>
        <end position="206"/>
    </location>
</feature>
<feature type="transmembrane region" description="Helical" evidence="7">
    <location>
        <begin position="458"/>
        <end position="478"/>
    </location>
</feature>
<dbReference type="InterPro" id="IPR050833">
    <property type="entry name" value="Poly_Biosynth_Transport"/>
</dbReference>
<feature type="transmembrane region" description="Helical" evidence="7">
    <location>
        <begin position="368"/>
        <end position="390"/>
    </location>
</feature>
<evidence type="ECO:0000256" key="7">
    <source>
        <dbReference type="SAM" id="Phobius"/>
    </source>
</evidence>
<organism evidence="8 9">
    <name type="scientific">Parasphingorhabdus litoris</name>
    <dbReference type="NCBI Taxonomy" id="394733"/>
    <lineage>
        <taxon>Bacteria</taxon>
        <taxon>Pseudomonadati</taxon>
        <taxon>Pseudomonadota</taxon>
        <taxon>Alphaproteobacteria</taxon>
        <taxon>Sphingomonadales</taxon>
        <taxon>Sphingomonadaceae</taxon>
        <taxon>Parasphingorhabdus</taxon>
    </lineage>
</organism>
<feature type="transmembrane region" description="Helical" evidence="7">
    <location>
        <begin position="396"/>
        <end position="416"/>
    </location>
</feature>
<reference evidence="9" key="1">
    <citation type="journal article" date="2019" name="Int. J. Syst. Evol. Microbiol.">
        <title>The Global Catalogue of Microorganisms (GCM) 10K type strain sequencing project: providing services to taxonomists for standard genome sequencing and annotation.</title>
        <authorList>
            <consortium name="The Broad Institute Genomics Platform"/>
            <consortium name="The Broad Institute Genome Sequencing Center for Infectious Disease"/>
            <person name="Wu L."/>
            <person name="Ma J."/>
        </authorList>
    </citation>
    <scope>NUCLEOTIDE SEQUENCE [LARGE SCALE GENOMIC DNA]</scope>
    <source>
        <strain evidence="9">JCM 14162</strain>
    </source>
</reference>
<accession>A0ABP3KGE4</accession>
<dbReference type="Proteomes" id="UP001500713">
    <property type="component" value="Unassembled WGS sequence"/>
</dbReference>
<dbReference type="Pfam" id="PF13440">
    <property type="entry name" value="Polysacc_synt_3"/>
    <property type="match status" value="1"/>
</dbReference>
<evidence type="ECO:0000313" key="9">
    <source>
        <dbReference type="Proteomes" id="UP001500713"/>
    </source>
</evidence>
<feature type="transmembrane region" description="Helical" evidence="7">
    <location>
        <begin position="161"/>
        <end position="179"/>
    </location>
</feature>
<keyword evidence="5 7" id="KW-1133">Transmembrane helix</keyword>
<name>A0ABP3KGE4_9SPHN</name>
<comment type="similarity">
    <text evidence="2">Belongs to the polysaccharide synthase family.</text>
</comment>
<evidence type="ECO:0000256" key="6">
    <source>
        <dbReference type="ARBA" id="ARBA00023136"/>
    </source>
</evidence>
<keyword evidence="6 7" id="KW-0472">Membrane</keyword>
<feature type="transmembrane region" description="Helical" evidence="7">
    <location>
        <begin position="256"/>
        <end position="274"/>
    </location>
</feature>
<feature type="transmembrane region" description="Helical" evidence="7">
    <location>
        <begin position="34"/>
        <end position="51"/>
    </location>
</feature>
<feature type="transmembrane region" description="Helical" evidence="7">
    <location>
        <begin position="295"/>
        <end position="316"/>
    </location>
</feature>
<dbReference type="CDD" id="cd13127">
    <property type="entry name" value="MATE_tuaB_like"/>
    <property type="match status" value="1"/>
</dbReference>
<feature type="transmembrane region" description="Helical" evidence="7">
    <location>
        <begin position="218"/>
        <end position="236"/>
    </location>
</feature>
<gene>
    <name evidence="8" type="ORF">GCM10009096_21760</name>
</gene>
<feature type="transmembrane region" description="Helical" evidence="7">
    <location>
        <begin position="336"/>
        <end position="356"/>
    </location>
</feature>
<keyword evidence="4 7" id="KW-0812">Transmembrane</keyword>
<sequence length="508" mass="55330">MASILVSEDTSLAADGNFGSRVRSAVFWRSGTQILAQIIAWGATLAVIRILDPNDYGIFAMTQVILVFLSFMNGYGLASSIIQAEKVEPIRIRQAFGMLLLLNGGIAILQILLAPVAADYYRQPIVEDLLRVQALIFLATPFMVLPEALMTRNLEFKKPAIINLISAIVGAVVALYFALNGHGVWTLIYAPLSIFWTRAICLVIAVKFYVWPSFNFKGAGAMFGFGATLLASHLFWTIQSQSDIFIAGRVLDPHELGLYAEALFLTTIFAAKFVPPLNEVAFPAYSRLQDDPKALSWSFLKAVRLILLISCPLYLGMSVTAGPLVATLFGPKWLEMAPFVSILALAMPVMTLQILFAPANNAVGKPQITARASFVGAILMPITFLIGLQWGAIGLAWGWVVAFPLLTLFTFFQSYQHIGISARQLGDAIWPGLSASIAMAAVVYAADQFLPDMIVYARFAILVAIGGISYVGLLWFLAKPTLHEILALVLRKKPPAPQPEKDLAESAS</sequence>
<dbReference type="PANTHER" id="PTHR30250:SF10">
    <property type="entry name" value="LIPOPOLYSACCHARIDE BIOSYNTHESIS PROTEIN WZXC"/>
    <property type="match status" value="1"/>
</dbReference>
<evidence type="ECO:0000256" key="1">
    <source>
        <dbReference type="ARBA" id="ARBA00004651"/>
    </source>
</evidence>
<evidence type="ECO:0000313" key="8">
    <source>
        <dbReference type="EMBL" id="GAA0479344.1"/>
    </source>
</evidence>
<dbReference type="EMBL" id="BAAAEM010000002">
    <property type="protein sequence ID" value="GAA0479344.1"/>
    <property type="molecule type" value="Genomic_DNA"/>
</dbReference>
<evidence type="ECO:0000256" key="4">
    <source>
        <dbReference type="ARBA" id="ARBA00022692"/>
    </source>
</evidence>
<evidence type="ECO:0000256" key="2">
    <source>
        <dbReference type="ARBA" id="ARBA00007430"/>
    </source>
</evidence>
<evidence type="ECO:0000256" key="3">
    <source>
        <dbReference type="ARBA" id="ARBA00022475"/>
    </source>
</evidence>
<feature type="transmembrane region" description="Helical" evidence="7">
    <location>
        <begin position="57"/>
        <end position="78"/>
    </location>
</feature>
<protein>
    <submittedName>
        <fullName evidence="8">Lipopolysaccharide biosynthesis protein</fullName>
    </submittedName>
</protein>
<keyword evidence="9" id="KW-1185">Reference proteome</keyword>
<proteinExistence type="inferred from homology"/>
<comment type="subcellular location">
    <subcellularLocation>
        <location evidence="1">Cell membrane</location>
        <topology evidence="1">Multi-pass membrane protein</topology>
    </subcellularLocation>
</comment>
<evidence type="ECO:0000256" key="5">
    <source>
        <dbReference type="ARBA" id="ARBA00022989"/>
    </source>
</evidence>
<feature type="transmembrane region" description="Helical" evidence="7">
    <location>
        <begin position="130"/>
        <end position="149"/>
    </location>
</feature>
<comment type="caution">
    <text evidence="8">The sequence shown here is derived from an EMBL/GenBank/DDBJ whole genome shotgun (WGS) entry which is preliminary data.</text>
</comment>
<dbReference type="PANTHER" id="PTHR30250">
    <property type="entry name" value="PST FAMILY PREDICTED COLANIC ACID TRANSPORTER"/>
    <property type="match status" value="1"/>
</dbReference>
<feature type="transmembrane region" description="Helical" evidence="7">
    <location>
        <begin position="99"/>
        <end position="118"/>
    </location>
</feature>
<feature type="transmembrane region" description="Helical" evidence="7">
    <location>
        <begin position="428"/>
        <end position="446"/>
    </location>
</feature>